<dbReference type="InterPro" id="IPR013103">
    <property type="entry name" value="RVT_2"/>
</dbReference>
<accession>A0A9Q3KLC7</accession>
<comment type="caution">
    <text evidence="2">The sequence shown here is derived from an EMBL/GenBank/DDBJ whole genome shotgun (WGS) entry which is preliminary data.</text>
</comment>
<dbReference type="InterPro" id="IPR043502">
    <property type="entry name" value="DNA/RNA_pol_sf"/>
</dbReference>
<evidence type="ECO:0000259" key="1">
    <source>
        <dbReference type="Pfam" id="PF07727"/>
    </source>
</evidence>
<protein>
    <recommendedName>
        <fullName evidence="1">Reverse transcriptase Ty1/copia-type domain-containing protein</fullName>
    </recommendedName>
</protein>
<evidence type="ECO:0000313" key="2">
    <source>
        <dbReference type="EMBL" id="MBW0582987.1"/>
    </source>
</evidence>
<feature type="non-terminal residue" evidence="2">
    <location>
        <position position="1"/>
    </location>
</feature>
<dbReference type="SUPFAM" id="SSF56672">
    <property type="entry name" value="DNA/RNA polymerases"/>
    <property type="match status" value="1"/>
</dbReference>
<feature type="domain" description="Reverse transcriptase Ty1/copia-type" evidence="1">
    <location>
        <begin position="98"/>
        <end position="256"/>
    </location>
</feature>
<dbReference type="Pfam" id="PF07727">
    <property type="entry name" value="RVT_2"/>
    <property type="match status" value="1"/>
</dbReference>
<proteinExistence type="predicted"/>
<gene>
    <name evidence="2" type="ORF">O181_122702</name>
</gene>
<evidence type="ECO:0000313" key="3">
    <source>
        <dbReference type="Proteomes" id="UP000765509"/>
    </source>
</evidence>
<name>A0A9Q3KLC7_9BASI</name>
<dbReference type="EMBL" id="AVOT02113977">
    <property type="protein sequence ID" value="MBW0582987.1"/>
    <property type="molecule type" value="Genomic_DNA"/>
</dbReference>
<sequence>EDSPDQQQQRSNNRTHCLKVIGPRHPTLITSNVDSIHILPYSRRVKTFITTSSVPKTYWLALQCEEQNKWTDAIKRELLSMNKLKVWDVVDVRSDYKLIDVKSAFLNAPLTETVYLSIPQGLDIDRRRYCLRLKKAIYGLKQAPLAWYNRLKDWLHSVGFNTCKLDPCVFHRKNPDALWIYVHVDDMAIFGSNVQQFKKEINNEFSIKDVGPADLLLGVKIHQLDNCITLDQQHFVDSLLDLYGMQNCKSVDTPLVPNDYLTPATDDKRKAFGDMGINFRSA</sequence>
<dbReference type="OrthoDB" id="6780107at2759"/>
<organism evidence="2 3">
    <name type="scientific">Austropuccinia psidii MF-1</name>
    <dbReference type="NCBI Taxonomy" id="1389203"/>
    <lineage>
        <taxon>Eukaryota</taxon>
        <taxon>Fungi</taxon>
        <taxon>Dikarya</taxon>
        <taxon>Basidiomycota</taxon>
        <taxon>Pucciniomycotina</taxon>
        <taxon>Pucciniomycetes</taxon>
        <taxon>Pucciniales</taxon>
        <taxon>Sphaerophragmiaceae</taxon>
        <taxon>Austropuccinia</taxon>
    </lineage>
</organism>
<dbReference type="AlphaFoldDB" id="A0A9Q3KLC7"/>
<keyword evidence="3" id="KW-1185">Reference proteome</keyword>
<dbReference type="Proteomes" id="UP000765509">
    <property type="component" value="Unassembled WGS sequence"/>
</dbReference>
<reference evidence="2" key="1">
    <citation type="submission" date="2021-03" db="EMBL/GenBank/DDBJ databases">
        <title>Draft genome sequence of rust myrtle Austropuccinia psidii MF-1, a brazilian biotype.</title>
        <authorList>
            <person name="Quecine M.C."/>
            <person name="Pachon D.M.R."/>
            <person name="Bonatelli M.L."/>
            <person name="Correr F.H."/>
            <person name="Franceschini L.M."/>
            <person name="Leite T.F."/>
            <person name="Margarido G.R.A."/>
            <person name="Almeida C.A."/>
            <person name="Ferrarezi J.A."/>
            <person name="Labate C.A."/>
        </authorList>
    </citation>
    <scope>NUCLEOTIDE SEQUENCE</scope>
    <source>
        <strain evidence="2">MF-1</strain>
    </source>
</reference>